<evidence type="ECO:0000256" key="1">
    <source>
        <dbReference type="ARBA" id="ARBA00011073"/>
    </source>
</evidence>
<dbReference type="InterPro" id="IPR023827">
    <property type="entry name" value="Peptidase_S8_Asp-AS"/>
</dbReference>
<protein>
    <submittedName>
        <fullName evidence="10">Subtilisin DY</fullName>
        <ecNumber evidence="10">3.4.21.62</ecNumber>
    </submittedName>
</protein>
<sequence length="1466" mass="151013">MTPTHHRVRAGTHRTRSAGRLTAVVLAAALGATAAVPAAATADPDRPAPASHAPLTALDPDVVADITGHDDPYLDTEAPSGFDPVVEGDDAAALDAKLGDADQLALTEAQAAEEDIVTVLLAVEPGTVDEVQEAVARHGGSVGRAEDDLGYVRATVPVDDLPALVAQDDVLAVDLDREVEVPDPAPVDTPAGGAAARAAVTGGPGAPSAKTPTKNPYLPTGETGAADFTRTHRTSDGRGTVIGILDTGVDLAHPALRTTTDGRPKVVGWFTATDPVVDNDATWQRMTTTVTGPSFRYTGTQYTAPAGTYRIAGPLESSSARAEALGDLNRDGDTTDRVAMLYDETTHEVRVDTDADGDFVEETPMLPLDVDGQVGQLGTDDPDTDVVESMPFVVEVREDVDLSPLGGINVGRTADYVNLGVVSGQHGTHVAGIAAGNGLFGGAVQGAAPGAQIVSARACTWNGGCTSVALTEGMIDLVVEHDVDVVNVSIGGLVPLNDGSSAVARLYDELVDTYDVDIVASAGNDGPGLNTVAPPSTGDSVISVAASVSDDTWFANYGARVPTDLALFPFSARGPSEDGSLKPTLAAPGAAVSTTPTWLPGASVPETGYDLPAGYSMLNGTSMAAPQVAGAVAVLRSAAQARGLEVSAEGMRTALMDSADLIDDVQVAEQGAGVVDVAGAWRRIVVDGVLRPGHAEYTVSAPVCSELSGALTTPDHGVGVYDRCLPADGGLAPGERTTYDVDVTRTTGAAGTRLHRLTLVGDDRTFDVPPVVALRRGDTRTVAVQARPRTAGLHSALLRVDDPLTPGVDHVVPLTVVASEVAAAPRRTVVSQGTVPRGSATSMFVAVPEGVQNLQVSLTGSGGKPTSGDVRVRAFDPVGLPVDGPDACYVATATCDPAEHSYERPRAGVWELVVEASRRSGRAEPGYRVEAVLQGVTLEPAAVTLDGLSVHTPEQVTLMATNDWGTLDVRPAEGALGRTVALWSTVADGGVVQNRVDVPRDGTLVDLTITPREDDTDLDVLFVHAATGRLVARGQEVGSVAERVVVRDPMPGSYYLVVQGTSLPGETAAFDYVEKIYSPSIGAVTATDTGSRELRPGASWGLDVGVSAFAHPFGARPLVGAVPLVNPEGAYVGSADVIVSTVTTPQATVLDEDQPFVGTDMNSSGLVVGDDQISSRTTPVTWTAEDGTRALDMGAGRTRGSAYGVNEGGAAAGQVMSAGGTMAAVLWRPDGTLVELGAPDGADYRGSYAYGLNDATQEHGVQVAGMSVRTEQVDGVSRQVTDAWVWTDGSGFRILPHLTGDGRATTAVAINDAGWVVGSSLTDGVRHAVRWSPDGEIEDLGVLPGMFDSSAQAVNAAGDVVGISGDDAFVWTAEDGMRRLPDLGFDGTVTAITDEGWVLGDAQLAPEVATPVVWDPQGRLYDLGRMADGSAVLPAQSLAMHGSEVLVYGFRPSGSGVVLLDLPSLP</sequence>
<feature type="compositionally biased region" description="Low complexity" evidence="7">
    <location>
        <begin position="190"/>
        <end position="201"/>
    </location>
</feature>
<feature type="signal peptide" evidence="8">
    <location>
        <begin position="1"/>
        <end position="34"/>
    </location>
</feature>
<feature type="region of interest" description="Disordered" evidence="7">
    <location>
        <begin position="40"/>
        <end position="59"/>
    </location>
</feature>
<dbReference type="InterPro" id="IPR036852">
    <property type="entry name" value="Peptidase_S8/S53_dom_sf"/>
</dbReference>
<evidence type="ECO:0000313" key="10">
    <source>
        <dbReference type="EMBL" id="ANC32587.1"/>
    </source>
</evidence>
<evidence type="ECO:0000313" key="11">
    <source>
        <dbReference type="Proteomes" id="UP000076794"/>
    </source>
</evidence>
<dbReference type="PRINTS" id="PR00723">
    <property type="entry name" value="SUBTILISIN"/>
</dbReference>
<feature type="active site" description="Charge relay system" evidence="5">
    <location>
        <position position="246"/>
    </location>
</feature>
<dbReference type="KEGG" id="ido:I598_3072"/>
<keyword evidence="2 5" id="KW-0645">Protease</keyword>
<keyword evidence="8" id="KW-0732">Signal</keyword>
<feature type="active site" description="Charge relay system" evidence="5">
    <location>
        <position position="622"/>
    </location>
</feature>
<dbReference type="OrthoDB" id="9813435at2"/>
<name>A0A161IG84_9MICO</name>
<evidence type="ECO:0000256" key="4">
    <source>
        <dbReference type="ARBA" id="ARBA00022825"/>
    </source>
</evidence>
<dbReference type="PROSITE" id="PS00138">
    <property type="entry name" value="SUBTILASE_SER"/>
    <property type="match status" value="1"/>
</dbReference>
<dbReference type="PANTHER" id="PTHR43806">
    <property type="entry name" value="PEPTIDASE S8"/>
    <property type="match status" value="1"/>
</dbReference>
<dbReference type="SUPFAM" id="SSF52743">
    <property type="entry name" value="Subtilisin-like"/>
    <property type="match status" value="1"/>
</dbReference>
<dbReference type="GO" id="GO:0006508">
    <property type="term" value="P:proteolysis"/>
    <property type="evidence" value="ECO:0007669"/>
    <property type="project" value="UniProtKB-KW"/>
</dbReference>
<dbReference type="STRING" id="1300344.I598_3072"/>
<organism evidence="10 11">
    <name type="scientific">Isoptericola dokdonensis DS-3</name>
    <dbReference type="NCBI Taxonomy" id="1300344"/>
    <lineage>
        <taxon>Bacteria</taxon>
        <taxon>Bacillati</taxon>
        <taxon>Actinomycetota</taxon>
        <taxon>Actinomycetes</taxon>
        <taxon>Micrococcales</taxon>
        <taxon>Promicromonosporaceae</taxon>
        <taxon>Isoptericola</taxon>
    </lineage>
</organism>
<dbReference type="InterPro" id="IPR023828">
    <property type="entry name" value="Peptidase_S8_Ser-AS"/>
</dbReference>
<dbReference type="InterPro" id="IPR000209">
    <property type="entry name" value="Peptidase_S8/S53_dom"/>
</dbReference>
<evidence type="ECO:0000256" key="5">
    <source>
        <dbReference type="PROSITE-ProRule" id="PRU01240"/>
    </source>
</evidence>
<dbReference type="Pfam" id="PF00082">
    <property type="entry name" value="Peptidase_S8"/>
    <property type="match status" value="1"/>
</dbReference>
<evidence type="ECO:0000256" key="3">
    <source>
        <dbReference type="ARBA" id="ARBA00022801"/>
    </source>
</evidence>
<feature type="chain" id="PRO_5007823007" evidence="8">
    <location>
        <begin position="35"/>
        <end position="1466"/>
    </location>
</feature>
<keyword evidence="11" id="KW-1185">Reference proteome</keyword>
<dbReference type="GO" id="GO:0004252">
    <property type="term" value="F:serine-type endopeptidase activity"/>
    <property type="evidence" value="ECO:0007669"/>
    <property type="project" value="UniProtKB-UniRule"/>
</dbReference>
<dbReference type="InterPro" id="IPR022398">
    <property type="entry name" value="Peptidase_S8_His-AS"/>
</dbReference>
<gene>
    <name evidence="10" type="primary">apr_3</name>
    <name evidence="10" type="ORF">I598_3072</name>
</gene>
<feature type="region of interest" description="Disordered" evidence="7">
    <location>
        <begin position="181"/>
        <end position="239"/>
    </location>
</feature>
<evidence type="ECO:0000256" key="8">
    <source>
        <dbReference type="SAM" id="SignalP"/>
    </source>
</evidence>
<dbReference type="PROSITE" id="PS00136">
    <property type="entry name" value="SUBTILASE_ASP"/>
    <property type="match status" value="1"/>
</dbReference>
<accession>A0A161IG84</accession>
<dbReference type="InterPro" id="IPR015500">
    <property type="entry name" value="Peptidase_S8_subtilisin-rel"/>
</dbReference>
<dbReference type="RefSeq" id="WP_068203867.1">
    <property type="nucleotide sequence ID" value="NZ_CP014209.1"/>
</dbReference>
<keyword evidence="4 5" id="KW-0720">Serine protease</keyword>
<dbReference type="EC" id="3.4.21.62" evidence="10"/>
<dbReference type="Proteomes" id="UP000076794">
    <property type="component" value="Chromosome"/>
</dbReference>
<evidence type="ECO:0000256" key="2">
    <source>
        <dbReference type="ARBA" id="ARBA00022670"/>
    </source>
</evidence>
<feature type="active site" description="Charge relay system" evidence="5">
    <location>
        <position position="426"/>
    </location>
</feature>
<dbReference type="InterPro" id="IPR050131">
    <property type="entry name" value="Peptidase_S8_subtilisin-like"/>
</dbReference>
<comment type="similarity">
    <text evidence="1 5 6">Belongs to the peptidase S8 family.</text>
</comment>
<dbReference type="EMBL" id="CP014209">
    <property type="protein sequence ID" value="ANC32587.1"/>
    <property type="molecule type" value="Genomic_DNA"/>
</dbReference>
<dbReference type="PATRIC" id="fig|1300344.3.peg.3091"/>
<dbReference type="PANTHER" id="PTHR43806:SF11">
    <property type="entry name" value="CEREVISIN-RELATED"/>
    <property type="match status" value="1"/>
</dbReference>
<keyword evidence="3 5" id="KW-0378">Hydrolase</keyword>
<evidence type="ECO:0000256" key="7">
    <source>
        <dbReference type="SAM" id="MobiDB-lite"/>
    </source>
</evidence>
<evidence type="ECO:0000259" key="9">
    <source>
        <dbReference type="Pfam" id="PF00082"/>
    </source>
</evidence>
<proteinExistence type="inferred from homology"/>
<dbReference type="Gene3D" id="3.40.50.200">
    <property type="entry name" value="Peptidase S8/S53 domain"/>
    <property type="match status" value="2"/>
</dbReference>
<feature type="domain" description="Peptidase S8/S53" evidence="9">
    <location>
        <begin position="237"/>
        <end position="673"/>
    </location>
</feature>
<dbReference type="PROSITE" id="PS00137">
    <property type="entry name" value="SUBTILASE_HIS"/>
    <property type="match status" value="1"/>
</dbReference>
<reference evidence="10 11" key="1">
    <citation type="submission" date="2016-01" db="EMBL/GenBank/DDBJ databases">
        <title>Complete genome sequence of a soil Actinobacterium, Isoptericola dokdonensis DS-3.</title>
        <authorList>
            <person name="Kwon S.-K."/>
            <person name="Kim J.F."/>
        </authorList>
    </citation>
    <scope>NUCLEOTIDE SEQUENCE [LARGE SCALE GENOMIC DNA]</scope>
    <source>
        <strain evidence="10 11">DS-3</strain>
    </source>
</reference>
<dbReference type="PROSITE" id="PS51892">
    <property type="entry name" value="SUBTILASE"/>
    <property type="match status" value="1"/>
</dbReference>
<evidence type="ECO:0000256" key="6">
    <source>
        <dbReference type="RuleBase" id="RU003355"/>
    </source>
</evidence>